<dbReference type="SUPFAM" id="SSF56672">
    <property type="entry name" value="DNA/RNA polymerases"/>
    <property type="match status" value="1"/>
</dbReference>
<dbReference type="PANTHER" id="PTHR24559">
    <property type="entry name" value="TRANSPOSON TY3-I GAG-POL POLYPROTEIN"/>
    <property type="match status" value="1"/>
</dbReference>
<keyword evidence="2" id="KW-0548">Nucleotidyltransferase</keyword>
<dbReference type="GO" id="GO:0003964">
    <property type="term" value="F:RNA-directed DNA polymerase activity"/>
    <property type="evidence" value="ECO:0007669"/>
    <property type="project" value="UniProtKB-KW"/>
</dbReference>
<dbReference type="InterPro" id="IPR000477">
    <property type="entry name" value="RT_dom"/>
</dbReference>
<keyword evidence="2" id="KW-0808">Transferase</keyword>
<dbReference type="AlphaFoldDB" id="A0A8H3L319"/>
<dbReference type="InterPro" id="IPR053134">
    <property type="entry name" value="RNA-dir_DNA_polymerase"/>
</dbReference>
<dbReference type="InterPro" id="IPR043128">
    <property type="entry name" value="Rev_trsase/Diguanyl_cyclase"/>
</dbReference>
<comment type="caution">
    <text evidence="2">The sequence shown here is derived from an EMBL/GenBank/DDBJ whole genome shotgun (WGS) entry which is preliminary data.</text>
</comment>
<dbReference type="Gene3D" id="3.30.70.270">
    <property type="match status" value="1"/>
</dbReference>
<reference evidence="2" key="1">
    <citation type="submission" date="2019-10" db="EMBL/GenBank/DDBJ databases">
        <title>Conservation and host-specific expression of non-tandemly repeated heterogenous ribosome RNA gene in arbuscular mycorrhizal fungi.</title>
        <authorList>
            <person name="Maeda T."/>
            <person name="Kobayashi Y."/>
            <person name="Nakagawa T."/>
            <person name="Ezawa T."/>
            <person name="Yamaguchi K."/>
            <person name="Bino T."/>
            <person name="Nishimoto Y."/>
            <person name="Shigenobu S."/>
            <person name="Kawaguchi M."/>
        </authorList>
    </citation>
    <scope>NUCLEOTIDE SEQUENCE</scope>
    <source>
        <strain evidence="2">HR1</strain>
    </source>
</reference>
<protein>
    <submittedName>
        <fullName evidence="2">RNA-directed DNA polymerase homolog</fullName>
    </submittedName>
</protein>
<evidence type="ECO:0000313" key="2">
    <source>
        <dbReference type="EMBL" id="GES80903.1"/>
    </source>
</evidence>
<accession>A0A8H3L319</accession>
<organism evidence="2 3">
    <name type="scientific">Rhizophagus clarus</name>
    <dbReference type="NCBI Taxonomy" id="94130"/>
    <lineage>
        <taxon>Eukaryota</taxon>
        <taxon>Fungi</taxon>
        <taxon>Fungi incertae sedis</taxon>
        <taxon>Mucoromycota</taxon>
        <taxon>Glomeromycotina</taxon>
        <taxon>Glomeromycetes</taxon>
        <taxon>Glomerales</taxon>
        <taxon>Glomeraceae</taxon>
        <taxon>Rhizophagus</taxon>
    </lineage>
</organism>
<dbReference type="PROSITE" id="PS50878">
    <property type="entry name" value="RT_POL"/>
    <property type="match status" value="1"/>
</dbReference>
<dbReference type="Proteomes" id="UP000615446">
    <property type="component" value="Unassembled WGS sequence"/>
</dbReference>
<dbReference type="InterPro" id="IPR043502">
    <property type="entry name" value="DNA/RNA_pol_sf"/>
</dbReference>
<evidence type="ECO:0000313" key="3">
    <source>
        <dbReference type="Proteomes" id="UP000615446"/>
    </source>
</evidence>
<dbReference type="Pfam" id="PF00078">
    <property type="entry name" value="RVT_1"/>
    <property type="match status" value="1"/>
</dbReference>
<evidence type="ECO:0000259" key="1">
    <source>
        <dbReference type="PROSITE" id="PS50878"/>
    </source>
</evidence>
<dbReference type="PANTHER" id="PTHR24559:SF444">
    <property type="entry name" value="REVERSE TRANSCRIPTASE DOMAIN-CONTAINING PROTEIN"/>
    <property type="match status" value="1"/>
</dbReference>
<gene>
    <name evidence="2" type="ORF">RCL2_000816400</name>
</gene>
<dbReference type="OrthoDB" id="2283961at2759"/>
<dbReference type="FunFam" id="3.30.70.270:FF:000003">
    <property type="entry name" value="Transposon Ty3-G Gag-Pol polyprotein"/>
    <property type="match status" value="1"/>
</dbReference>
<dbReference type="Gene3D" id="3.10.10.10">
    <property type="entry name" value="HIV Type 1 Reverse Transcriptase, subunit A, domain 1"/>
    <property type="match status" value="1"/>
</dbReference>
<feature type="domain" description="Reverse transcriptase" evidence="1">
    <location>
        <begin position="1"/>
        <end position="99"/>
    </location>
</feature>
<dbReference type="CDD" id="cd01647">
    <property type="entry name" value="RT_LTR"/>
    <property type="match status" value="1"/>
</dbReference>
<sequence length="99" mass="11816">MAEEDKEKTAFIYSQGLFEYNVMPFGLKTAPATFQRVMDEILKDYIGKFVTVYLDDIMIYSKNFEEHIRHIEKVLERIEKANMIIKLKKCKLEEEILNF</sequence>
<dbReference type="EMBL" id="BLAL01000053">
    <property type="protein sequence ID" value="GES80903.1"/>
    <property type="molecule type" value="Genomic_DNA"/>
</dbReference>
<keyword evidence="2" id="KW-0695">RNA-directed DNA polymerase</keyword>
<name>A0A8H3L319_9GLOM</name>
<proteinExistence type="predicted"/>